<evidence type="ECO:0000313" key="3">
    <source>
        <dbReference type="EMBL" id="TQL96699.1"/>
    </source>
</evidence>
<dbReference type="Pfam" id="PF00144">
    <property type="entry name" value="Beta-lactamase"/>
    <property type="match status" value="1"/>
</dbReference>
<organism evidence="3 4">
    <name type="scientific">Actinoallomurus bryophytorum</name>
    <dbReference type="NCBI Taxonomy" id="1490222"/>
    <lineage>
        <taxon>Bacteria</taxon>
        <taxon>Bacillati</taxon>
        <taxon>Actinomycetota</taxon>
        <taxon>Actinomycetes</taxon>
        <taxon>Streptosporangiales</taxon>
        <taxon>Thermomonosporaceae</taxon>
        <taxon>Actinoallomurus</taxon>
    </lineage>
</organism>
<accession>A0A543CHW8</accession>
<comment type="caution">
    <text evidence="3">The sequence shown here is derived from an EMBL/GenBank/DDBJ whole genome shotgun (WGS) entry which is preliminary data.</text>
</comment>
<reference evidence="3 4" key="1">
    <citation type="submission" date="2019-06" db="EMBL/GenBank/DDBJ databases">
        <title>Sequencing the genomes of 1000 actinobacteria strains.</title>
        <authorList>
            <person name="Klenk H.-P."/>
        </authorList>
    </citation>
    <scope>NUCLEOTIDE SEQUENCE [LARGE SCALE GENOMIC DNA]</scope>
    <source>
        <strain evidence="3 4">DSM 102200</strain>
    </source>
</reference>
<dbReference type="SUPFAM" id="SSF56601">
    <property type="entry name" value="beta-lactamase/transpeptidase-like"/>
    <property type="match status" value="1"/>
</dbReference>
<protein>
    <submittedName>
        <fullName evidence="3">D-alanyl-D-alanine carboxypeptidase</fullName>
    </submittedName>
</protein>
<keyword evidence="3" id="KW-0121">Carboxypeptidase</keyword>
<name>A0A543CHW8_9ACTN</name>
<dbReference type="Proteomes" id="UP000316096">
    <property type="component" value="Unassembled WGS sequence"/>
</dbReference>
<gene>
    <name evidence="3" type="ORF">FB559_2248</name>
</gene>
<dbReference type="Gene3D" id="3.40.710.10">
    <property type="entry name" value="DD-peptidase/beta-lactamase superfamily"/>
    <property type="match status" value="1"/>
</dbReference>
<dbReference type="InterPro" id="IPR001466">
    <property type="entry name" value="Beta-lactam-related"/>
</dbReference>
<dbReference type="InterPro" id="IPR006311">
    <property type="entry name" value="TAT_signal"/>
</dbReference>
<feature type="region of interest" description="Disordered" evidence="1">
    <location>
        <begin position="1"/>
        <end position="26"/>
    </location>
</feature>
<evidence type="ECO:0000259" key="2">
    <source>
        <dbReference type="Pfam" id="PF00144"/>
    </source>
</evidence>
<evidence type="ECO:0000256" key="1">
    <source>
        <dbReference type="SAM" id="MobiDB-lite"/>
    </source>
</evidence>
<keyword evidence="3" id="KW-0645">Protease</keyword>
<dbReference type="EMBL" id="VFOZ01000001">
    <property type="protein sequence ID" value="TQL96699.1"/>
    <property type="molecule type" value="Genomic_DNA"/>
</dbReference>
<dbReference type="InterPro" id="IPR012338">
    <property type="entry name" value="Beta-lactam/transpept-like"/>
</dbReference>
<dbReference type="InterPro" id="IPR050491">
    <property type="entry name" value="AmpC-like"/>
</dbReference>
<proteinExistence type="predicted"/>
<dbReference type="GO" id="GO:0004180">
    <property type="term" value="F:carboxypeptidase activity"/>
    <property type="evidence" value="ECO:0007669"/>
    <property type="project" value="UniProtKB-KW"/>
</dbReference>
<dbReference type="PROSITE" id="PS51318">
    <property type="entry name" value="TAT"/>
    <property type="match status" value="1"/>
</dbReference>
<dbReference type="PANTHER" id="PTHR46825:SF7">
    <property type="entry name" value="D-ALANYL-D-ALANINE CARBOXYPEPTIDASE"/>
    <property type="match status" value="1"/>
</dbReference>
<evidence type="ECO:0000313" key="4">
    <source>
        <dbReference type="Proteomes" id="UP000316096"/>
    </source>
</evidence>
<keyword evidence="3" id="KW-0378">Hydrolase</keyword>
<dbReference type="AlphaFoldDB" id="A0A543CHW8"/>
<dbReference type="PANTHER" id="PTHR46825">
    <property type="entry name" value="D-ALANYL-D-ALANINE-CARBOXYPEPTIDASE/ENDOPEPTIDASE AMPH"/>
    <property type="match status" value="1"/>
</dbReference>
<sequence length="407" mass="43388">MTAPSLSRSPGVMGNRSFLGKNPAVRKGRRRGLAVAGAGLAMALAGAAPAGAGDMPARPDGCGGHAGLQRELDALTGQYGMAGAAAQVDDPACGRWTGTSGLADVRTGRPMRGGERIRIGSTTKSFTATVVLQLAAERRVALDASVEHYLPGLIRSNGYDGRKITVRELLQHTSGLPDHVAALDWDHVQQWRFQHFEPREEVATALAQPHPTESWTYSTTNFVIAGMIIQKVTGHDPTTEITRRIISPLGLRDTYWPGDSRRIRGPHPRGYQAADTGRVDVSDFNMSYGGVGGALVSSLADENRFFAALLGGRLLPKALLAQMTTTVPADPDRTWKDARYGLGLISTPLRCGGLYWGHGGSVPGYDTAGGIAPGGRRVQLVLNQSVDSEQAYLTMHDAVQTALCEDR</sequence>
<keyword evidence="4" id="KW-1185">Reference proteome</keyword>
<feature type="domain" description="Beta-lactamase-related" evidence="2">
    <location>
        <begin position="70"/>
        <end position="388"/>
    </location>
</feature>